<gene>
    <name evidence="1" type="ORF">G1H19_13865</name>
</gene>
<comment type="caution">
    <text evidence="1">The sequence shown here is derived from an EMBL/GenBank/DDBJ whole genome shotgun (WGS) entry which is preliminary data.</text>
</comment>
<reference evidence="1 2" key="1">
    <citation type="submission" date="2020-02" db="EMBL/GenBank/DDBJ databases">
        <title>The whole genome sequence of CPCC 205119.</title>
        <authorList>
            <person name="Jiang Z."/>
        </authorList>
    </citation>
    <scope>NUCLEOTIDE SEQUENCE [LARGE SCALE GENOMIC DNA]</scope>
    <source>
        <strain evidence="1 2">CPCC 205119</strain>
    </source>
</reference>
<protein>
    <submittedName>
        <fullName evidence="1">Uncharacterized protein</fullName>
    </submittedName>
</protein>
<keyword evidence="2" id="KW-1185">Reference proteome</keyword>
<organism evidence="1 2">
    <name type="scientific">Goekera deserti</name>
    <dbReference type="NCBI Taxonomy" id="2497753"/>
    <lineage>
        <taxon>Bacteria</taxon>
        <taxon>Bacillati</taxon>
        <taxon>Actinomycetota</taxon>
        <taxon>Actinomycetes</taxon>
        <taxon>Geodermatophilales</taxon>
        <taxon>Geodermatophilaceae</taxon>
        <taxon>Goekera</taxon>
    </lineage>
</organism>
<dbReference type="EMBL" id="JAAGWK010000020">
    <property type="protein sequence ID" value="NEL55081.1"/>
    <property type="molecule type" value="Genomic_DNA"/>
</dbReference>
<dbReference type="RefSeq" id="WP_152729368.1">
    <property type="nucleotide sequence ID" value="NZ_JAABOZ010000003.1"/>
</dbReference>
<evidence type="ECO:0000313" key="2">
    <source>
        <dbReference type="Proteomes" id="UP000470470"/>
    </source>
</evidence>
<accession>A0A7K3WF14</accession>
<dbReference type="Proteomes" id="UP000470470">
    <property type="component" value="Unassembled WGS sequence"/>
</dbReference>
<dbReference type="AlphaFoldDB" id="A0A7K3WF14"/>
<name>A0A7K3WF14_9ACTN</name>
<proteinExistence type="predicted"/>
<sequence>MTPPRASLIPALLAPLAAPVPGFPAWGATISAHTAALLTRAVPVHPPEPALRVVPALPAHDVAEELVA</sequence>
<evidence type="ECO:0000313" key="1">
    <source>
        <dbReference type="EMBL" id="NEL55081.1"/>
    </source>
</evidence>